<feature type="transmembrane region" description="Helical" evidence="5">
    <location>
        <begin position="151"/>
        <end position="177"/>
    </location>
</feature>
<dbReference type="EMBL" id="BMQV01000002">
    <property type="protein sequence ID" value="GGP40799.1"/>
    <property type="molecule type" value="Genomic_DNA"/>
</dbReference>
<evidence type="ECO:0000256" key="2">
    <source>
        <dbReference type="ARBA" id="ARBA00022692"/>
    </source>
</evidence>
<feature type="transmembrane region" description="Helical" evidence="5">
    <location>
        <begin position="87"/>
        <end position="106"/>
    </location>
</feature>
<evidence type="ECO:0000256" key="5">
    <source>
        <dbReference type="SAM" id="Phobius"/>
    </source>
</evidence>
<proteinExistence type="predicted"/>
<evidence type="ECO:0000259" key="6">
    <source>
        <dbReference type="Pfam" id="PF04116"/>
    </source>
</evidence>
<sequence length="276" mass="31024">MIDDMAAIRLGVFLTILALMMSLEVLFPARKLSKTPQSASMATRWVGNFGLLIISSVIARLIQPIGLAGFALYVSSQQWGLLHYLSLPVWLNIAVSVLLLDMLIYWQHRLFHRIPLLWRLHKVHHADRHVDSSTALRFHPIEIIASLGIKAVAIVVLGIPAGAVILFEILLNGFAIFNHTNIRLPAKIEKLARLVLVTQVLHRIHHSQLMSESNSNFGFSIIWWDKLFGTYTAQASKPDTQIDIGLTQYPNAKQNAWLSGLLWMPFSKKSNAAIKK</sequence>
<dbReference type="InterPro" id="IPR050307">
    <property type="entry name" value="Sterol_Desaturase_Related"/>
</dbReference>
<comment type="caution">
    <text evidence="7">The sequence shown here is derived from an EMBL/GenBank/DDBJ whole genome shotgun (WGS) entry which is preliminary data.</text>
</comment>
<accession>A0ABQ2Q279</accession>
<dbReference type="RefSeq" id="WP_188916854.1">
    <property type="nucleotide sequence ID" value="NZ_BMQV01000002.1"/>
</dbReference>
<evidence type="ECO:0000256" key="1">
    <source>
        <dbReference type="ARBA" id="ARBA00004370"/>
    </source>
</evidence>
<keyword evidence="3 5" id="KW-1133">Transmembrane helix</keyword>
<evidence type="ECO:0000256" key="3">
    <source>
        <dbReference type="ARBA" id="ARBA00022989"/>
    </source>
</evidence>
<keyword evidence="4 5" id="KW-0472">Membrane</keyword>
<dbReference type="Proteomes" id="UP000654367">
    <property type="component" value="Unassembled WGS sequence"/>
</dbReference>
<dbReference type="Pfam" id="PF04116">
    <property type="entry name" value="FA_hydroxylase"/>
    <property type="match status" value="1"/>
</dbReference>
<organism evidence="7 8">
    <name type="scientific">Shewanella saliphila</name>
    <dbReference type="NCBI Taxonomy" id="2282698"/>
    <lineage>
        <taxon>Bacteria</taxon>
        <taxon>Pseudomonadati</taxon>
        <taxon>Pseudomonadota</taxon>
        <taxon>Gammaproteobacteria</taxon>
        <taxon>Alteromonadales</taxon>
        <taxon>Shewanellaceae</taxon>
        <taxon>Shewanella</taxon>
    </lineage>
</organism>
<comment type="subcellular location">
    <subcellularLocation>
        <location evidence="1">Membrane</location>
    </subcellularLocation>
</comment>
<evidence type="ECO:0000313" key="8">
    <source>
        <dbReference type="Proteomes" id="UP000654367"/>
    </source>
</evidence>
<keyword evidence="8" id="KW-1185">Reference proteome</keyword>
<reference evidence="8" key="1">
    <citation type="journal article" date="2019" name="Int. J. Syst. Evol. Microbiol.">
        <title>The Global Catalogue of Microorganisms (GCM) 10K type strain sequencing project: providing services to taxonomists for standard genome sequencing and annotation.</title>
        <authorList>
            <consortium name="The Broad Institute Genomics Platform"/>
            <consortium name="The Broad Institute Genome Sequencing Center for Infectious Disease"/>
            <person name="Wu L."/>
            <person name="Ma J."/>
        </authorList>
    </citation>
    <scope>NUCLEOTIDE SEQUENCE [LARGE SCALE GENOMIC DNA]</scope>
    <source>
        <strain evidence="8">JCM 32304</strain>
    </source>
</reference>
<name>A0ABQ2Q279_9GAMM</name>
<dbReference type="InterPro" id="IPR006694">
    <property type="entry name" value="Fatty_acid_hydroxylase"/>
</dbReference>
<keyword evidence="2 5" id="KW-0812">Transmembrane</keyword>
<feature type="transmembrane region" description="Helical" evidence="5">
    <location>
        <begin position="6"/>
        <end position="27"/>
    </location>
</feature>
<protein>
    <recommendedName>
        <fullName evidence="6">Fatty acid hydroxylase domain-containing protein</fullName>
    </recommendedName>
</protein>
<feature type="domain" description="Fatty acid hydroxylase" evidence="6">
    <location>
        <begin position="94"/>
        <end position="230"/>
    </location>
</feature>
<dbReference type="PANTHER" id="PTHR11863">
    <property type="entry name" value="STEROL DESATURASE"/>
    <property type="match status" value="1"/>
</dbReference>
<evidence type="ECO:0000313" key="7">
    <source>
        <dbReference type="EMBL" id="GGP40799.1"/>
    </source>
</evidence>
<feature type="transmembrane region" description="Helical" evidence="5">
    <location>
        <begin position="48"/>
        <end position="75"/>
    </location>
</feature>
<gene>
    <name evidence="7" type="ORF">GCM10009409_04610</name>
</gene>
<evidence type="ECO:0000256" key="4">
    <source>
        <dbReference type="ARBA" id="ARBA00023136"/>
    </source>
</evidence>